<evidence type="ECO:0000256" key="1">
    <source>
        <dbReference type="ARBA" id="ARBA00008769"/>
    </source>
</evidence>
<protein>
    <submittedName>
        <fullName evidence="3">Carbohydrate porin</fullName>
    </submittedName>
</protein>
<dbReference type="GO" id="GO:0008643">
    <property type="term" value="P:carbohydrate transport"/>
    <property type="evidence" value="ECO:0007669"/>
    <property type="project" value="InterPro"/>
</dbReference>
<dbReference type="GO" id="GO:0016020">
    <property type="term" value="C:membrane"/>
    <property type="evidence" value="ECO:0007669"/>
    <property type="project" value="InterPro"/>
</dbReference>
<gene>
    <name evidence="3" type="ORF">HWQ56_10720</name>
</gene>
<feature type="signal peptide" evidence="2">
    <location>
        <begin position="1"/>
        <end position="23"/>
    </location>
</feature>
<dbReference type="Proteomes" id="UP000509568">
    <property type="component" value="Chromosome"/>
</dbReference>
<evidence type="ECO:0000256" key="2">
    <source>
        <dbReference type="RuleBase" id="RU363072"/>
    </source>
</evidence>
<dbReference type="Gene3D" id="2.40.160.180">
    <property type="entry name" value="Carbohydrate-selective porin OprB"/>
    <property type="match status" value="1"/>
</dbReference>
<dbReference type="InterPro" id="IPR007049">
    <property type="entry name" value="Carb-sel_porin_OprB"/>
</dbReference>
<evidence type="ECO:0000313" key="4">
    <source>
        <dbReference type="Proteomes" id="UP000509568"/>
    </source>
</evidence>
<dbReference type="PANTHER" id="PTHR37944">
    <property type="entry name" value="PORIN B"/>
    <property type="match status" value="1"/>
</dbReference>
<proteinExistence type="inferred from homology"/>
<feature type="chain" id="PRO_5029039443" evidence="2">
    <location>
        <begin position="24"/>
        <end position="442"/>
    </location>
</feature>
<dbReference type="RefSeq" id="WP_176570448.1">
    <property type="nucleotide sequence ID" value="NZ_CP056030.1"/>
</dbReference>
<accession>A0A7D5HCU8</accession>
<dbReference type="InterPro" id="IPR038673">
    <property type="entry name" value="OprB_sf"/>
</dbReference>
<dbReference type="AlphaFoldDB" id="A0A7D5HCU8"/>
<dbReference type="InterPro" id="IPR052932">
    <property type="entry name" value="OprB_Porin"/>
</dbReference>
<keyword evidence="2" id="KW-0732">Signal</keyword>
<dbReference type="KEGG" id="pez:HWQ56_10720"/>
<keyword evidence="4" id="KW-1185">Reference proteome</keyword>
<comment type="similarity">
    <text evidence="1 2">Belongs to the OprB family.</text>
</comment>
<organism evidence="3 4">
    <name type="scientific">Pseudomonas eucalypticola</name>
    <dbReference type="NCBI Taxonomy" id="2599595"/>
    <lineage>
        <taxon>Bacteria</taxon>
        <taxon>Pseudomonadati</taxon>
        <taxon>Pseudomonadota</taxon>
        <taxon>Gammaproteobacteria</taxon>
        <taxon>Pseudomonadales</taxon>
        <taxon>Pseudomonadaceae</taxon>
        <taxon>Pseudomonas</taxon>
    </lineage>
</organism>
<sequence>MHPLPLRPAALLALALCASGAQAADAFAVDSPWMTGDWGGLRTDWLKRGIDLKMGYTGESASNLRGGYQKHNHVTRYADQFNLGADIDLQKLLGWEDAAFSVSITNRNGDNLNEKISDPRATGLGSTQEIQGRGSVSRLSELWLSKGWFDDRINLKAGRFAVSDDFAVEDCLFQNLAFCGSQPGNYVNSIYNGPISQWAARVRYRLSDSVYTQIGAFNVNPSTLENDNGFKLNGAGTQGTFVPVELVWTPSVNQLPGEYRLGYYHSNVNAPHVYKDADNQPAALTGNDYRSVDSRHGMWLVGKQQLTSVNGDANRGLTLYASATFQDRATTAVDSYQKLALVYKGPFDARPTDTLGLGVARVHASSLFLRNARTANAQSGLSYDDAGYVPEQHSEYVAELNYGVQATRWLNVMPSLQYIKNPDGVREVDNAVVVGLQVQSQF</sequence>
<dbReference type="PANTHER" id="PTHR37944:SF1">
    <property type="entry name" value="PORIN B"/>
    <property type="match status" value="1"/>
</dbReference>
<dbReference type="EMBL" id="CP056030">
    <property type="protein sequence ID" value="QKZ04230.1"/>
    <property type="molecule type" value="Genomic_DNA"/>
</dbReference>
<reference evidence="3 4" key="1">
    <citation type="submission" date="2020-06" db="EMBL/GenBank/DDBJ databases">
        <title>Pseudomonas eucalypticola sp. nov., an endophyte of Eucalyptus dunnii leaves with biocontrol ability of eucalyptus leaf blight.</title>
        <authorList>
            <person name="Liu Y."/>
            <person name="Song Z."/>
            <person name="Zeng H."/>
            <person name="Lu M."/>
            <person name="Wang X."/>
            <person name="Lian X."/>
            <person name="Zhang Q."/>
        </authorList>
    </citation>
    <scope>NUCLEOTIDE SEQUENCE [LARGE SCALE GENOMIC DNA]</scope>
    <source>
        <strain evidence="3 4">NP-1</strain>
    </source>
</reference>
<name>A0A7D5HCU8_9PSED</name>
<dbReference type="GO" id="GO:0015288">
    <property type="term" value="F:porin activity"/>
    <property type="evidence" value="ECO:0007669"/>
    <property type="project" value="InterPro"/>
</dbReference>
<dbReference type="Pfam" id="PF04966">
    <property type="entry name" value="OprB"/>
    <property type="match status" value="1"/>
</dbReference>
<evidence type="ECO:0000313" key="3">
    <source>
        <dbReference type="EMBL" id="QKZ04230.1"/>
    </source>
</evidence>